<evidence type="ECO:0000256" key="1">
    <source>
        <dbReference type="ARBA" id="ARBA00001255"/>
    </source>
</evidence>
<comment type="similarity">
    <text evidence="2 7">Belongs to the glycosyl hydrolase 27 family.</text>
</comment>
<dbReference type="Pfam" id="PF16499">
    <property type="entry name" value="Melibiase_2"/>
    <property type="match status" value="1"/>
</dbReference>
<keyword evidence="11" id="KW-1185">Reference proteome</keyword>
<dbReference type="OrthoDB" id="5795902at2759"/>
<dbReference type="GO" id="GO:0004557">
    <property type="term" value="F:alpha-galactosidase activity"/>
    <property type="evidence" value="ECO:0007669"/>
    <property type="project" value="UniProtKB-EC"/>
</dbReference>
<dbReference type="InterPro" id="IPR017853">
    <property type="entry name" value="GH"/>
</dbReference>
<dbReference type="Gene3D" id="2.60.40.1180">
    <property type="entry name" value="Golgi alpha-mannosidase II"/>
    <property type="match status" value="1"/>
</dbReference>
<dbReference type="eggNOG" id="KOG2366">
    <property type="taxonomic scope" value="Eukaryota"/>
</dbReference>
<evidence type="ECO:0000313" key="10">
    <source>
        <dbReference type="EMBL" id="ETW77716.1"/>
    </source>
</evidence>
<reference evidence="10 11" key="1">
    <citation type="journal article" date="2012" name="New Phytol.">
        <title>Insight into trade-off between wood decay and parasitism from the genome of a fungal forest pathogen.</title>
        <authorList>
            <person name="Olson A."/>
            <person name="Aerts A."/>
            <person name="Asiegbu F."/>
            <person name="Belbahri L."/>
            <person name="Bouzid O."/>
            <person name="Broberg A."/>
            <person name="Canback B."/>
            <person name="Coutinho P.M."/>
            <person name="Cullen D."/>
            <person name="Dalman K."/>
            <person name="Deflorio G."/>
            <person name="van Diepen L.T."/>
            <person name="Dunand C."/>
            <person name="Duplessis S."/>
            <person name="Durling M."/>
            <person name="Gonthier P."/>
            <person name="Grimwood J."/>
            <person name="Fossdal C.G."/>
            <person name="Hansson D."/>
            <person name="Henrissat B."/>
            <person name="Hietala A."/>
            <person name="Himmelstrand K."/>
            <person name="Hoffmeister D."/>
            <person name="Hogberg N."/>
            <person name="James T.Y."/>
            <person name="Karlsson M."/>
            <person name="Kohler A."/>
            <person name="Kues U."/>
            <person name="Lee Y.H."/>
            <person name="Lin Y.C."/>
            <person name="Lind M."/>
            <person name="Lindquist E."/>
            <person name="Lombard V."/>
            <person name="Lucas S."/>
            <person name="Lunden K."/>
            <person name="Morin E."/>
            <person name="Murat C."/>
            <person name="Park J."/>
            <person name="Raffaello T."/>
            <person name="Rouze P."/>
            <person name="Salamov A."/>
            <person name="Schmutz J."/>
            <person name="Solheim H."/>
            <person name="Stahlberg J."/>
            <person name="Velez H."/>
            <person name="de Vries R.P."/>
            <person name="Wiebenga A."/>
            <person name="Woodward S."/>
            <person name="Yakovlev I."/>
            <person name="Garbelotto M."/>
            <person name="Martin F."/>
            <person name="Grigoriev I.V."/>
            <person name="Stenlid J."/>
        </authorList>
    </citation>
    <scope>NUCLEOTIDE SEQUENCE [LARGE SCALE GENOMIC DNA]</scope>
    <source>
        <strain evidence="10 11">TC 32-1</strain>
    </source>
</reference>
<dbReference type="InParanoid" id="W4JXV1"/>
<evidence type="ECO:0000256" key="6">
    <source>
        <dbReference type="ARBA" id="ARBA00023295"/>
    </source>
</evidence>
<accession>W4JXV1</accession>
<keyword evidence="4 8" id="KW-0732">Signal</keyword>
<dbReference type="PANTHER" id="PTHR11452:SF75">
    <property type="entry name" value="ALPHA-GALACTOSIDASE MEL1"/>
    <property type="match status" value="1"/>
</dbReference>
<dbReference type="RefSeq" id="XP_009549751.1">
    <property type="nucleotide sequence ID" value="XM_009551456.1"/>
</dbReference>
<comment type="catalytic activity">
    <reaction evidence="1 7">
        <text>Hydrolysis of terminal, non-reducing alpha-D-galactose residues in alpha-D-galactosides, including galactose oligosaccharides, galactomannans and galactolipids.</text>
        <dbReference type="EC" id="3.2.1.22"/>
    </reaction>
</comment>
<dbReference type="InterPro" id="IPR013785">
    <property type="entry name" value="Aldolase_TIM"/>
</dbReference>
<name>W4JXV1_HETIT</name>
<evidence type="ECO:0000256" key="5">
    <source>
        <dbReference type="ARBA" id="ARBA00022801"/>
    </source>
</evidence>
<evidence type="ECO:0000256" key="4">
    <source>
        <dbReference type="ARBA" id="ARBA00022729"/>
    </source>
</evidence>
<dbReference type="Gene3D" id="3.20.20.70">
    <property type="entry name" value="Aldolase class I"/>
    <property type="match status" value="1"/>
</dbReference>
<evidence type="ECO:0000259" key="9">
    <source>
        <dbReference type="Pfam" id="PF17801"/>
    </source>
</evidence>
<dbReference type="SUPFAM" id="SSF51011">
    <property type="entry name" value="Glycosyl hydrolase domain"/>
    <property type="match status" value="1"/>
</dbReference>
<protein>
    <recommendedName>
        <fullName evidence="3 7">Alpha-galactosidase</fullName>
        <ecNumber evidence="3 7">3.2.1.22</ecNumber>
    </recommendedName>
    <alternativeName>
        <fullName evidence="7">Melibiase</fullName>
    </alternativeName>
</protein>
<dbReference type="CDD" id="cd14792">
    <property type="entry name" value="GH27"/>
    <property type="match status" value="1"/>
</dbReference>
<keyword evidence="5 7" id="KW-0378">Hydrolase</keyword>
<evidence type="ECO:0000256" key="7">
    <source>
        <dbReference type="RuleBase" id="RU361168"/>
    </source>
</evidence>
<evidence type="ECO:0000256" key="8">
    <source>
        <dbReference type="SAM" id="SignalP"/>
    </source>
</evidence>
<proteinExistence type="inferred from homology"/>
<feature type="signal peptide" evidence="8">
    <location>
        <begin position="1"/>
        <end position="22"/>
    </location>
</feature>
<sequence>MSVFISTSSLLLVLGLVPGIVSLDNGLSRTPAMAFNGYNAFACDGTEDQYRSMAKNLVDLGLFALGYDTLGIDCGWQAKNRTSDGKFAWDTTRFPSGIPALSSYVHDLGLKFGLYSDAGYYACDFVGGSAHFIGSLGHEVDDANSFAEWGADYLKYDNCYAVSATDFVDYNPSFSLQPHYTAMRDALNATGRPIVYSVCEWGVQDPARWAAPVGNSWRISNDIGPPASWDNLFRIINQVVPITGFAGPGAWNDLDMLEVGNSGLTIDEQRTHFVFWAAAKSPLLISTDLTKISSDALAILKNKNILDLHGDSLGKSIGFGRRYTNDHDVWYGPLADGSTVAVVINLQNSSRSLTFSLPDVGFTSASAVDLWTGAHLGTLNTSYTKTVAAHGSLALRLSSGVAASAPSYTYYPASASNTILSGGASTRVVNGTVTVVGFVGNGATLTFHNVTGGTTGGSKLVSVDYINADFTMSNTACSNCRNAYVSVNGGTAVQVQFPISAQSWDIDYSGYVVELDGFVAGAANTVQFGNPSAWAPDFVRIGIAA</sequence>
<dbReference type="SUPFAM" id="SSF51445">
    <property type="entry name" value="(Trans)glycosidases"/>
    <property type="match status" value="1"/>
</dbReference>
<dbReference type="HOGENOM" id="CLU_013093_3_0_1"/>
<dbReference type="Pfam" id="PF17801">
    <property type="entry name" value="Melibiase_C"/>
    <property type="match status" value="1"/>
</dbReference>
<dbReference type="InterPro" id="IPR013780">
    <property type="entry name" value="Glyco_hydro_b"/>
</dbReference>
<dbReference type="PANTHER" id="PTHR11452">
    <property type="entry name" value="ALPHA-GALACTOSIDASE/ALPHA-N-ACETYLGALACTOSAMINIDASE"/>
    <property type="match status" value="1"/>
</dbReference>
<feature type="chain" id="PRO_5004843948" description="Alpha-galactosidase" evidence="8">
    <location>
        <begin position="23"/>
        <end position="545"/>
    </location>
</feature>
<keyword evidence="6 7" id="KW-0326">Glycosidase</keyword>
<dbReference type="InterPro" id="IPR041233">
    <property type="entry name" value="Melibiase_C"/>
</dbReference>
<dbReference type="PRINTS" id="PR00740">
    <property type="entry name" value="GLHYDRLASE27"/>
</dbReference>
<dbReference type="AlphaFoldDB" id="W4JXV1"/>
<keyword evidence="7" id="KW-1015">Disulfide bond</keyword>
<dbReference type="Proteomes" id="UP000030671">
    <property type="component" value="Unassembled WGS sequence"/>
</dbReference>
<dbReference type="EMBL" id="KI925462">
    <property type="protein sequence ID" value="ETW77716.1"/>
    <property type="molecule type" value="Genomic_DNA"/>
</dbReference>
<dbReference type="FunFam" id="3.20.20.70:FF:000197">
    <property type="entry name" value="Alpha-galactosidase"/>
    <property type="match status" value="1"/>
</dbReference>
<evidence type="ECO:0000256" key="3">
    <source>
        <dbReference type="ARBA" id="ARBA00012755"/>
    </source>
</evidence>
<gene>
    <name evidence="10" type="ORF">HETIRDRAFT_441362</name>
</gene>
<dbReference type="Gene3D" id="2.60.120.260">
    <property type="entry name" value="Galactose-binding domain-like"/>
    <property type="match status" value="1"/>
</dbReference>
<dbReference type="EC" id="3.2.1.22" evidence="3 7"/>
<evidence type="ECO:0000313" key="11">
    <source>
        <dbReference type="Proteomes" id="UP000030671"/>
    </source>
</evidence>
<organism evidence="10 11">
    <name type="scientific">Heterobasidion irregulare (strain TC 32-1)</name>
    <dbReference type="NCBI Taxonomy" id="747525"/>
    <lineage>
        <taxon>Eukaryota</taxon>
        <taxon>Fungi</taxon>
        <taxon>Dikarya</taxon>
        <taxon>Basidiomycota</taxon>
        <taxon>Agaricomycotina</taxon>
        <taxon>Agaricomycetes</taxon>
        <taxon>Russulales</taxon>
        <taxon>Bondarzewiaceae</taxon>
        <taxon>Heterobasidion</taxon>
        <taxon>Heterobasidion annosum species complex</taxon>
    </lineage>
</organism>
<feature type="domain" description="Alpha galactosidase C-terminal" evidence="9">
    <location>
        <begin position="325"/>
        <end position="397"/>
    </location>
</feature>
<dbReference type="CDD" id="cd04081">
    <property type="entry name" value="CBM35_galactosidase-like"/>
    <property type="match status" value="1"/>
</dbReference>
<dbReference type="STRING" id="747525.W4JXV1"/>
<dbReference type="GeneID" id="20675356"/>
<evidence type="ECO:0000256" key="2">
    <source>
        <dbReference type="ARBA" id="ARBA00009743"/>
    </source>
</evidence>
<dbReference type="GO" id="GO:0005975">
    <property type="term" value="P:carbohydrate metabolic process"/>
    <property type="evidence" value="ECO:0007669"/>
    <property type="project" value="InterPro"/>
</dbReference>
<dbReference type="KEGG" id="hir:HETIRDRAFT_441362"/>
<dbReference type="InterPro" id="IPR002241">
    <property type="entry name" value="Glyco_hydro_27"/>
</dbReference>